<evidence type="ECO:0000256" key="1">
    <source>
        <dbReference type="ARBA" id="ARBA00007159"/>
    </source>
</evidence>
<keyword evidence="4" id="KW-1185">Reference proteome</keyword>
<evidence type="ECO:0000313" key="4">
    <source>
        <dbReference type="Proteomes" id="UP000799776"/>
    </source>
</evidence>
<protein>
    <submittedName>
        <fullName evidence="3">DUF1630-domain-containing protein</fullName>
    </submittedName>
</protein>
<dbReference type="PROSITE" id="PS50211">
    <property type="entry name" value="DENN"/>
    <property type="match status" value="1"/>
</dbReference>
<dbReference type="PANTHER" id="PTHR13677:SF0">
    <property type="entry name" value="LD41638P"/>
    <property type="match status" value="1"/>
</dbReference>
<dbReference type="GO" id="GO:0005085">
    <property type="term" value="F:guanyl-nucleotide exchange factor activity"/>
    <property type="evidence" value="ECO:0007669"/>
    <property type="project" value="InterPro"/>
</dbReference>
<dbReference type="EMBL" id="ML978802">
    <property type="protein sequence ID" value="KAF2083324.1"/>
    <property type="molecule type" value="Genomic_DNA"/>
</dbReference>
<dbReference type="AlphaFoldDB" id="A0A9P4LTS6"/>
<comment type="similarity">
    <text evidence="1">Belongs to the DENND6 family.</text>
</comment>
<evidence type="ECO:0000313" key="3">
    <source>
        <dbReference type="EMBL" id="KAF2083324.1"/>
    </source>
</evidence>
<organism evidence="3 4">
    <name type="scientific">Saccharata proteae CBS 121410</name>
    <dbReference type="NCBI Taxonomy" id="1314787"/>
    <lineage>
        <taxon>Eukaryota</taxon>
        <taxon>Fungi</taxon>
        <taxon>Dikarya</taxon>
        <taxon>Ascomycota</taxon>
        <taxon>Pezizomycotina</taxon>
        <taxon>Dothideomycetes</taxon>
        <taxon>Dothideomycetes incertae sedis</taxon>
        <taxon>Botryosphaeriales</taxon>
        <taxon>Saccharataceae</taxon>
        <taxon>Saccharata</taxon>
    </lineage>
</organism>
<sequence>MEKLKNVLHPRRNSQKFSTSSFRHWAVAFIVCDFNVDVGPEVLLVYPPDTPFSQSDLSAICFNSFPERQDGETVHDLTFQFTTRNRSADVLLASPCAPHGSPSHFHGSCLFRQTFDGTTKRSFDQKSLVLISNHDFPALFHRVLHLMTDAGNICDPITLEAACTQIAAWPPPSIGRHDLPFLGSLLALEIAPHAAFPLQGLSMAPAPLALAGSDPSPIYAYQPTGSWAGLVPYLSSLSELYITFEKMLLCENVVVIAKSPQLVSEVVSALVDLIKPVPYAGEIRPYLTMQSEFSAAGLNGGTSRHFIVGITNPFLLKRMVDAVESSGGTRPHVVYLHNSGQVPLKQHRSQHSSPIGFDIPGGAIDSRFPMKYHLKADRTFLQSLDGMMRVASTTGPDTVGPLIRRHFAELTAQYLSPIIRYLATGMSPNVASPGGNLQYANFNEVEFLQSLSKHGTSVKFRGQGPLQRHKARNNLYAEFCRSPNFYSWLDMKLSLEKEASAGLLNGSASSGS</sequence>
<gene>
    <name evidence="3" type="ORF">K490DRAFT_51966</name>
</gene>
<evidence type="ECO:0000259" key="2">
    <source>
        <dbReference type="PROSITE" id="PS50211"/>
    </source>
</evidence>
<comment type="caution">
    <text evidence="3">The sequence shown here is derived from an EMBL/GenBank/DDBJ whole genome shotgun (WGS) entry which is preliminary data.</text>
</comment>
<proteinExistence type="inferred from homology"/>
<feature type="domain" description="UDENN" evidence="2">
    <location>
        <begin position="27"/>
        <end position="500"/>
    </location>
</feature>
<dbReference type="GO" id="GO:0055037">
    <property type="term" value="C:recycling endosome"/>
    <property type="evidence" value="ECO:0007669"/>
    <property type="project" value="TreeGrafter"/>
</dbReference>
<dbReference type="InterPro" id="IPR037516">
    <property type="entry name" value="Tripartite_DENN"/>
</dbReference>
<name>A0A9P4LTS6_9PEZI</name>
<dbReference type="OrthoDB" id="10265409at2759"/>
<dbReference type="PANTHER" id="PTHR13677">
    <property type="entry name" value="LD41638P"/>
    <property type="match status" value="1"/>
</dbReference>
<reference evidence="3" key="1">
    <citation type="journal article" date="2020" name="Stud. Mycol.">
        <title>101 Dothideomycetes genomes: a test case for predicting lifestyles and emergence of pathogens.</title>
        <authorList>
            <person name="Haridas S."/>
            <person name="Albert R."/>
            <person name="Binder M."/>
            <person name="Bloem J."/>
            <person name="Labutti K."/>
            <person name="Salamov A."/>
            <person name="Andreopoulos B."/>
            <person name="Baker S."/>
            <person name="Barry K."/>
            <person name="Bills G."/>
            <person name="Bluhm B."/>
            <person name="Cannon C."/>
            <person name="Castanera R."/>
            <person name="Culley D."/>
            <person name="Daum C."/>
            <person name="Ezra D."/>
            <person name="Gonzalez J."/>
            <person name="Henrissat B."/>
            <person name="Kuo A."/>
            <person name="Liang C."/>
            <person name="Lipzen A."/>
            <person name="Lutzoni F."/>
            <person name="Magnuson J."/>
            <person name="Mondo S."/>
            <person name="Nolan M."/>
            <person name="Ohm R."/>
            <person name="Pangilinan J."/>
            <person name="Park H.-J."/>
            <person name="Ramirez L."/>
            <person name="Alfaro M."/>
            <person name="Sun H."/>
            <person name="Tritt A."/>
            <person name="Yoshinaga Y."/>
            <person name="Zwiers L.-H."/>
            <person name="Turgeon B."/>
            <person name="Goodwin S."/>
            <person name="Spatafora J."/>
            <person name="Crous P."/>
            <person name="Grigoriev I."/>
        </authorList>
    </citation>
    <scope>NUCLEOTIDE SEQUENCE</scope>
    <source>
        <strain evidence="3">CBS 121410</strain>
    </source>
</reference>
<dbReference type="Proteomes" id="UP000799776">
    <property type="component" value="Unassembled WGS sequence"/>
</dbReference>
<accession>A0A9P4LTS6</accession>
<dbReference type="InterPro" id="IPR024224">
    <property type="entry name" value="DENND6"/>
</dbReference>